<protein>
    <submittedName>
        <fullName evidence="1">Uncharacterized protein</fullName>
    </submittedName>
</protein>
<name>A0A365NZK9_9FLAO</name>
<dbReference type="RefSeq" id="WP_113989847.1">
    <property type="nucleotide sequence ID" value="NZ_QLST01000017.1"/>
</dbReference>
<gene>
    <name evidence="1" type="ORF">DPN68_11805</name>
</gene>
<evidence type="ECO:0000313" key="1">
    <source>
        <dbReference type="EMBL" id="RBA27554.1"/>
    </source>
</evidence>
<dbReference type="AlphaFoldDB" id="A0A365NZK9"/>
<organism evidence="1 2">
    <name type="scientific">Flavobacterium tibetense</name>
    <dbReference type="NCBI Taxonomy" id="2233533"/>
    <lineage>
        <taxon>Bacteria</taxon>
        <taxon>Pseudomonadati</taxon>
        <taxon>Bacteroidota</taxon>
        <taxon>Flavobacteriia</taxon>
        <taxon>Flavobacteriales</taxon>
        <taxon>Flavobacteriaceae</taxon>
        <taxon>Flavobacterium</taxon>
    </lineage>
</organism>
<evidence type="ECO:0000313" key="2">
    <source>
        <dbReference type="Proteomes" id="UP000253319"/>
    </source>
</evidence>
<comment type="caution">
    <text evidence="1">The sequence shown here is derived from an EMBL/GenBank/DDBJ whole genome shotgun (WGS) entry which is preliminary data.</text>
</comment>
<sequence>MRLLKKYCDCFHIRKTLIFGLLFFGLFIGKAQEKYSGTIIIYPTYEDYLQNSGIVNEGDYLSTGSGHFFGRVWYTFKEKKSKSSGKRKKLKLYTNDIWGFKWGDGLYRISPFYEPMYVFYNGKVVYYEVCDFHISITHFVSPTDTDVDKDVDITECVISEGLNTDLFVVRYNNSNKSRKENLEGTKRLLQKQPNGMQVFECLTQTKNFKERRKCILMLDE</sequence>
<keyword evidence="2" id="KW-1185">Reference proteome</keyword>
<dbReference type="Proteomes" id="UP000253319">
    <property type="component" value="Unassembled WGS sequence"/>
</dbReference>
<proteinExistence type="predicted"/>
<reference evidence="1 2" key="1">
    <citation type="submission" date="2018-06" db="EMBL/GenBank/DDBJ databases">
        <title>Flavobacterium tibetense sp. nov., isolated from a wetland YonghuCo on Tibetan Plateau.</title>
        <authorList>
            <person name="Xing P."/>
            <person name="Phurbu D."/>
            <person name="Lu H."/>
        </authorList>
    </citation>
    <scope>NUCLEOTIDE SEQUENCE [LARGE SCALE GENOMIC DNA]</scope>
    <source>
        <strain evidence="1 2">YH5</strain>
    </source>
</reference>
<dbReference type="EMBL" id="QLST01000017">
    <property type="protein sequence ID" value="RBA27554.1"/>
    <property type="molecule type" value="Genomic_DNA"/>
</dbReference>
<accession>A0A365NZK9</accession>